<keyword evidence="3" id="KW-1185">Reference proteome</keyword>
<evidence type="ECO:0000313" key="2">
    <source>
        <dbReference type="EMBL" id="MBR7783185.1"/>
    </source>
</evidence>
<comment type="caution">
    <text evidence="2">The sequence shown here is derived from an EMBL/GenBank/DDBJ whole genome shotgun (WGS) entry which is preliminary data.</text>
</comment>
<organism evidence="2 3">
    <name type="scientific">Undibacterium luofuense</name>
    <dbReference type="NCBI Taxonomy" id="2828733"/>
    <lineage>
        <taxon>Bacteria</taxon>
        <taxon>Pseudomonadati</taxon>
        <taxon>Pseudomonadota</taxon>
        <taxon>Betaproteobacteria</taxon>
        <taxon>Burkholderiales</taxon>
        <taxon>Oxalobacteraceae</taxon>
        <taxon>Undibacterium</taxon>
    </lineage>
</organism>
<evidence type="ECO:0000256" key="1">
    <source>
        <dbReference type="SAM" id="SignalP"/>
    </source>
</evidence>
<dbReference type="RefSeq" id="WP_212688478.1">
    <property type="nucleotide sequence ID" value="NZ_JAGSPN010000010.1"/>
</dbReference>
<feature type="chain" id="PRO_5037923912" evidence="1">
    <location>
        <begin position="20"/>
        <end position="141"/>
    </location>
</feature>
<keyword evidence="1" id="KW-0732">Signal</keyword>
<reference evidence="2" key="1">
    <citation type="submission" date="2021-04" db="EMBL/GenBank/DDBJ databases">
        <title>novel species isolated from subtropical streams in China.</title>
        <authorList>
            <person name="Lu H."/>
        </authorList>
    </citation>
    <scope>NUCLEOTIDE SEQUENCE</scope>
    <source>
        <strain evidence="2">LFS511W</strain>
    </source>
</reference>
<name>A0A941DNT2_9BURK</name>
<dbReference type="Proteomes" id="UP000680067">
    <property type="component" value="Unassembled WGS sequence"/>
</dbReference>
<protein>
    <submittedName>
        <fullName evidence="2">Phosphate ABC transporter substrate-binding protein</fullName>
    </submittedName>
</protein>
<dbReference type="AlphaFoldDB" id="A0A941DNT2"/>
<dbReference type="EMBL" id="JAGSPN010000010">
    <property type="protein sequence ID" value="MBR7783185.1"/>
    <property type="molecule type" value="Genomic_DNA"/>
</dbReference>
<dbReference type="Gene3D" id="3.40.190.10">
    <property type="entry name" value="Periplasmic binding protein-like II"/>
    <property type="match status" value="1"/>
</dbReference>
<sequence>MRRLLISALIFICSLTAHTARADVAVIVAPANASPVLTQTQAAQIFMRKIATFPNGTEATPVDQPEEQGVRAQFYQYVVGKTNSQMSAYWSKMIFTGQGRPPVEIGDNERIKKFVITHPNAIGYIDRKAVDHSVRVLLILP</sequence>
<dbReference type="SUPFAM" id="SSF53850">
    <property type="entry name" value="Periplasmic binding protein-like II"/>
    <property type="match status" value="1"/>
</dbReference>
<feature type="signal peptide" evidence="1">
    <location>
        <begin position="1"/>
        <end position="19"/>
    </location>
</feature>
<evidence type="ECO:0000313" key="3">
    <source>
        <dbReference type="Proteomes" id="UP000680067"/>
    </source>
</evidence>
<proteinExistence type="predicted"/>
<accession>A0A941DNT2</accession>
<gene>
    <name evidence="2" type="ORF">KDM89_13610</name>
</gene>